<dbReference type="Proteomes" id="UP000309594">
    <property type="component" value="Unassembled WGS sequence"/>
</dbReference>
<evidence type="ECO:0000313" key="1">
    <source>
        <dbReference type="EMBL" id="TKC57684.1"/>
    </source>
</evidence>
<sequence>MNNNKLEIKLKLDAKFEDAFPDKLIPSNSYLDKSKTGLGMTYAEFHADRHSIIVIPYTSIIELKVKAYKHRNTFKIIDKVKPGAIEAYLKCDKEHKKLVTTPEGFKKIIDAAKAIGKIDWLYKEFFCLLDEAHCYAVDAFRKYILTPFDYFWKFENKALGTATYFPYSDPRFATLTHYKIKFDETFGKVIIVDNNDPKTVLNDFLTNPEQFPGNVHIFYNSVKEMEKVIRTAKISDVNIYCRDEERNLRILADLSVHFKHEPRAGEYKKFNFYSMRYYDGWDMFDNNLATIILVTDVKVKHSLVGIPYNGFQAIGRLRTVQPHEIYHVTNNFGTDISEVRSFEHISTNWYYQAINHAQYYNDFKAKAVKDGMEEKRVTERFVEPYCKFTRETKEAYVYPMKVDQHICREYTREGYANIATIQQHWIDMNYNVRIQYSDLEPLLVKGVSKATINKQVVSLIKEYRQNPEKYLYHKSKMTFNKLKDSYWIVFSALDALGEESMIRLGYDDRKMHAELVKLSNSNLDEQLKARLKDDIIRDMPYTTDQSCAILQRAYDDLGYKNAQGGRKIAKAKQIEDLNIFSIIKTRVKDSNGALNPTMGKVRRIPAWKFCDLPV</sequence>
<dbReference type="RefSeq" id="WP_136881605.1">
    <property type="nucleotide sequence ID" value="NZ_SWDX01000009.1"/>
</dbReference>
<organism evidence="1 2">
    <name type="scientific">Pedobacter hiemivivus</name>
    <dbReference type="NCBI Taxonomy" id="2530454"/>
    <lineage>
        <taxon>Bacteria</taxon>
        <taxon>Pseudomonadati</taxon>
        <taxon>Bacteroidota</taxon>
        <taxon>Sphingobacteriia</taxon>
        <taxon>Sphingobacteriales</taxon>
        <taxon>Sphingobacteriaceae</taxon>
        <taxon>Pedobacter</taxon>
    </lineage>
</organism>
<protein>
    <submittedName>
        <fullName evidence="1">Uncharacterized protein</fullName>
    </submittedName>
</protein>
<evidence type="ECO:0000313" key="2">
    <source>
        <dbReference type="Proteomes" id="UP000309594"/>
    </source>
</evidence>
<dbReference type="AlphaFoldDB" id="A0A4U1G389"/>
<accession>A0A4U1G389</accession>
<comment type="caution">
    <text evidence="1">The sequence shown here is derived from an EMBL/GenBank/DDBJ whole genome shotgun (WGS) entry which is preliminary data.</text>
</comment>
<reference evidence="1 2" key="1">
    <citation type="submission" date="2019-04" db="EMBL/GenBank/DDBJ databases">
        <title>Pedobacter sp. RP-1-16 sp. nov., isolated from Arctic soil.</title>
        <authorList>
            <person name="Dahal R.H."/>
            <person name="Kim D.-U."/>
        </authorList>
    </citation>
    <scope>NUCLEOTIDE SEQUENCE [LARGE SCALE GENOMIC DNA]</scope>
    <source>
        <strain evidence="1 2">RP-1-16</strain>
    </source>
</reference>
<gene>
    <name evidence="1" type="ORF">FBD94_20645</name>
</gene>
<proteinExistence type="predicted"/>
<dbReference type="EMBL" id="SWDX01000009">
    <property type="protein sequence ID" value="TKC57684.1"/>
    <property type="molecule type" value="Genomic_DNA"/>
</dbReference>
<name>A0A4U1G389_9SPHI</name>